<protein>
    <submittedName>
        <fullName evidence="1">Uncharacterized protein</fullName>
    </submittedName>
</protein>
<name>A0A3E0DKQ7_9BACT</name>
<sequence length="100" mass="11259">MYLRLSIGNDLEFGIKPKIRLGIQSNNSEAIDGNMSKPENKEVDKPPYKNFSSIIGPSLADLLIRKTFEVLNVAKVKAYLLGFLVNNGNVFWIFSSLFSY</sequence>
<dbReference type="AlphaFoldDB" id="A0A3E0DKQ7"/>
<keyword evidence="2" id="KW-1185">Reference proteome</keyword>
<dbReference type="RefSeq" id="WP_086542587.1">
    <property type="nucleotide sequence ID" value="NZ_MSSW01000050.1"/>
</dbReference>
<dbReference type="EMBL" id="QUNF01000023">
    <property type="protein sequence ID" value="REG82092.1"/>
    <property type="molecule type" value="Genomic_DNA"/>
</dbReference>
<dbReference type="Proteomes" id="UP000256405">
    <property type="component" value="Unassembled WGS sequence"/>
</dbReference>
<organism evidence="1 2">
    <name type="scientific">Algoriphagus antarcticus</name>
    <dbReference type="NCBI Taxonomy" id="238540"/>
    <lineage>
        <taxon>Bacteria</taxon>
        <taxon>Pseudomonadati</taxon>
        <taxon>Bacteroidota</taxon>
        <taxon>Cytophagia</taxon>
        <taxon>Cytophagales</taxon>
        <taxon>Cyclobacteriaceae</taxon>
        <taxon>Algoriphagus</taxon>
    </lineage>
</organism>
<accession>A0A3E0DKQ7</accession>
<proteinExistence type="predicted"/>
<reference evidence="1 2" key="1">
    <citation type="submission" date="2018-08" db="EMBL/GenBank/DDBJ databases">
        <title>Genomic Encyclopedia of Archaeal and Bacterial Type Strains, Phase II (KMG-II): from individual species to whole genera.</title>
        <authorList>
            <person name="Goeker M."/>
        </authorList>
    </citation>
    <scope>NUCLEOTIDE SEQUENCE [LARGE SCALE GENOMIC DNA]</scope>
    <source>
        <strain evidence="1 2">DSM 15986</strain>
    </source>
</reference>
<comment type="caution">
    <text evidence="1">The sequence shown here is derived from an EMBL/GenBank/DDBJ whole genome shotgun (WGS) entry which is preliminary data.</text>
</comment>
<evidence type="ECO:0000313" key="1">
    <source>
        <dbReference type="EMBL" id="REG82092.1"/>
    </source>
</evidence>
<evidence type="ECO:0000313" key="2">
    <source>
        <dbReference type="Proteomes" id="UP000256405"/>
    </source>
</evidence>
<gene>
    <name evidence="1" type="ORF">C8N25_12381</name>
</gene>